<dbReference type="EMBL" id="JBCLYO010000001">
    <property type="protein sequence ID" value="KAL0096229.1"/>
    <property type="molecule type" value="Genomic_DNA"/>
</dbReference>
<organism evidence="2 3">
    <name type="scientific">Phycomyces blakesleeanus</name>
    <dbReference type="NCBI Taxonomy" id="4837"/>
    <lineage>
        <taxon>Eukaryota</taxon>
        <taxon>Fungi</taxon>
        <taxon>Fungi incertae sedis</taxon>
        <taxon>Mucoromycota</taxon>
        <taxon>Mucoromycotina</taxon>
        <taxon>Mucoromycetes</taxon>
        <taxon>Mucorales</taxon>
        <taxon>Phycomycetaceae</taxon>
        <taxon>Phycomyces</taxon>
    </lineage>
</organism>
<evidence type="ECO:0000259" key="1">
    <source>
        <dbReference type="Pfam" id="PF25758"/>
    </source>
</evidence>
<dbReference type="PANTHER" id="PTHR10997">
    <property type="entry name" value="IMPORTIN-7, 8, 11"/>
    <property type="match status" value="1"/>
</dbReference>
<dbReference type="Proteomes" id="UP001448207">
    <property type="component" value="Unassembled WGS sequence"/>
</dbReference>
<dbReference type="InterPro" id="IPR011989">
    <property type="entry name" value="ARM-like"/>
</dbReference>
<gene>
    <name evidence="2" type="ORF">J3Q64DRAFT_1632081</name>
</gene>
<evidence type="ECO:0000313" key="2">
    <source>
        <dbReference type="EMBL" id="KAL0096229.1"/>
    </source>
</evidence>
<proteinExistence type="predicted"/>
<feature type="non-terminal residue" evidence="2">
    <location>
        <position position="1"/>
    </location>
</feature>
<dbReference type="PANTHER" id="PTHR10997:SF7">
    <property type="entry name" value="IMPORTIN-11"/>
    <property type="match status" value="1"/>
</dbReference>
<dbReference type="Gene3D" id="1.25.10.10">
    <property type="entry name" value="Leucine-rich Repeat Variant"/>
    <property type="match status" value="1"/>
</dbReference>
<comment type="caution">
    <text evidence="2">The sequence shown here is derived from an EMBL/GenBank/DDBJ whole genome shotgun (WGS) entry which is preliminary data.</text>
</comment>
<dbReference type="InterPro" id="IPR016024">
    <property type="entry name" value="ARM-type_fold"/>
</dbReference>
<name>A0ABR3BBJ6_PHYBL</name>
<sequence length="457" mass="51970">LTPDFVRTCAETLVSKYMLLTPTDFEQWEEDPETWANHSDTENWEFEMRPCAEMTFMTLLTQYRDLLCPIMLNLTEQVATVVDQQGLLFKDAVYCGLGLGVNTLYGKLDFELFVVNRLQPEVSNKEPSFKILRRRIAWLVGRWVSEGISADCRTIIYQILLQLMVAEEDLVVRLTAAHSLKLAIDDWDFDLSILLPFLGPAMDLLMALLNEAEDSDTVMRLISDLNTIMDRTQTEIIPYAPKMIELLTPLWTRAQKEPLFQSSLVITFTKISAEAHVYLIDDALDLWWTLLQSTPYASPQMMKLLPIAIELLDFDTENMRKVLKIIESYILLSPEATLQQYAMGLFGRLASYVGNSKAEVASNIVSTADLALMSVPIQMYGDALVQSGLLGSVLQTFLQEELYAYALMNYMTLFARLAIYDANLIIQFIQMAGQQLKPTSTDFLGELMDSWMDKVIS</sequence>
<dbReference type="InterPro" id="IPR058669">
    <property type="entry name" value="TPR_IPO7/11-like"/>
</dbReference>
<keyword evidence="3" id="KW-1185">Reference proteome</keyword>
<evidence type="ECO:0000313" key="3">
    <source>
        <dbReference type="Proteomes" id="UP001448207"/>
    </source>
</evidence>
<dbReference type="Pfam" id="PF25758">
    <property type="entry name" value="TPR_IPO11"/>
    <property type="match status" value="1"/>
</dbReference>
<protein>
    <submittedName>
        <fullName evidence="2">Armadillo-type protein</fullName>
    </submittedName>
</protein>
<reference evidence="2 3" key="1">
    <citation type="submission" date="2024-04" db="EMBL/GenBank/DDBJ databases">
        <title>Symmetric and asymmetric DNA N6-adenine methylation regulates different biological responses in Mucorales.</title>
        <authorList>
            <consortium name="Lawrence Berkeley National Laboratory"/>
            <person name="Lax C."/>
            <person name="Mondo S.J."/>
            <person name="Osorio-Concepcion M."/>
            <person name="Muszewska A."/>
            <person name="Corrochano-Luque M."/>
            <person name="Gutierrez G."/>
            <person name="Riley R."/>
            <person name="Lipzen A."/>
            <person name="Guo J."/>
            <person name="Hundley H."/>
            <person name="Amirebrahimi M."/>
            <person name="Ng V."/>
            <person name="Lorenzo-Gutierrez D."/>
            <person name="Binder U."/>
            <person name="Yang J."/>
            <person name="Song Y."/>
            <person name="Canovas D."/>
            <person name="Navarro E."/>
            <person name="Freitag M."/>
            <person name="Gabaldon T."/>
            <person name="Grigoriev I.V."/>
            <person name="Corrochano L.M."/>
            <person name="Nicolas F.E."/>
            <person name="Garre V."/>
        </authorList>
    </citation>
    <scope>NUCLEOTIDE SEQUENCE [LARGE SCALE GENOMIC DNA]</scope>
    <source>
        <strain evidence="2 3">L51</strain>
    </source>
</reference>
<dbReference type="SUPFAM" id="SSF48371">
    <property type="entry name" value="ARM repeat"/>
    <property type="match status" value="1"/>
</dbReference>
<accession>A0ABR3BBJ6</accession>
<feature type="domain" description="Importin-7/11-like TPR repeats" evidence="1">
    <location>
        <begin position="270"/>
        <end position="455"/>
    </location>
</feature>